<evidence type="ECO:0000256" key="2">
    <source>
        <dbReference type="PIRSR" id="PIRSR605754-1"/>
    </source>
</evidence>
<feature type="chain" id="PRO_5038384158" evidence="4">
    <location>
        <begin position="20"/>
        <end position="213"/>
    </location>
</feature>
<evidence type="ECO:0000256" key="3">
    <source>
        <dbReference type="SAM" id="MobiDB-lite"/>
    </source>
</evidence>
<protein>
    <submittedName>
        <fullName evidence="5">Class F sortase</fullName>
    </submittedName>
</protein>
<feature type="compositionally biased region" description="Basic and acidic residues" evidence="3">
    <location>
        <begin position="48"/>
        <end position="57"/>
    </location>
</feature>
<dbReference type="InterPro" id="IPR023365">
    <property type="entry name" value="Sortase_dom-sf"/>
</dbReference>
<proteinExistence type="predicted"/>
<keyword evidence="6" id="KW-1185">Reference proteome</keyword>
<organism evidence="5 6">
    <name type="scientific">Mangrovibacillus cuniculi</name>
    <dbReference type="NCBI Taxonomy" id="2593652"/>
    <lineage>
        <taxon>Bacteria</taxon>
        <taxon>Bacillati</taxon>
        <taxon>Bacillota</taxon>
        <taxon>Bacilli</taxon>
        <taxon>Bacillales</taxon>
        <taxon>Bacillaceae</taxon>
        <taxon>Mangrovibacillus</taxon>
    </lineage>
</organism>
<dbReference type="EMBL" id="CP049742">
    <property type="protein sequence ID" value="QPC48347.1"/>
    <property type="molecule type" value="Genomic_DNA"/>
</dbReference>
<evidence type="ECO:0000256" key="4">
    <source>
        <dbReference type="SAM" id="SignalP"/>
    </source>
</evidence>
<keyword evidence="4" id="KW-0732">Signal</keyword>
<evidence type="ECO:0000313" key="6">
    <source>
        <dbReference type="Proteomes" id="UP000593626"/>
    </source>
</evidence>
<dbReference type="AlphaFoldDB" id="A0A7S8CE67"/>
<dbReference type="RefSeq" id="WP_239673638.1">
    <property type="nucleotide sequence ID" value="NZ_CP049742.1"/>
</dbReference>
<dbReference type="InterPro" id="IPR005754">
    <property type="entry name" value="Sortase"/>
</dbReference>
<dbReference type="KEGG" id="mcui:G8O30_03660"/>
<reference evidence="5 6" key="1">
    <citation type="submission" date="2019-07" db="EMBL/GenBank/DDBJ databases">
        <title>Genome sequence of 2 isolates from Red Sea Mangroves.</title>
        <authorList>
            <person name="Sefrji F."/>
            <person name="Michoud G."/>
            <person name="Merlino G."/>
            <person name="Daffonchio D."/>
        </authorList>
    </citation>
    <scope>NUCLEOTIDE SEQUENCE [LARGE SCALE GENOMIC DNA]</scope>
    <source>
        <strain evidence="5 6">R1DC41</strain>
    </source>
</reference>
<dbReference type="InterPro" id="IPR042001">
    <property type="entry name" value="Sortase_F"/>
</dbReference>
<dbReference type="Gene3D" id="2.40.260.10">
    <property type="entry name" value="Sortase"/>
    <property type="match status" value="1"/>
</dbReference>
<accession>A0A7S8CE67</accession>
<dbReference type="CDD" id="cd05829">
    <property type="entry name" value="Sortase_F"/>
    <property type="match status" value="1"/>
</dbReference>
<feature type="active site" description="Acyl-thioester intermediate" evidence="2">
    <location>
        <position position="189"/>
    </location>
</feature>
<evidence type="ECO:0000313" key="5">
    <source>
        <dbReference type="EMBL" id="QPC48347.1"/>
    </source>
</evidence>
<sequence>MRKHISIAFAILLLSGCSAGDFSTEDTTTTPPPATKQQAQPVNSTIDKSNEQDKNSTEQDMPIYEGIEPARIVIPSLDIDAPITEHGLNENAEMTVPDNGEEVGWFEPGKKPGEKGNSILAAHVDDYTGPAVFFYLKNLKPGDIVEVYDVNDNKKTFEVEKLVAYDRNEAPIAQIFGPSQTPRLNLLTCTGIYDRSIQEHEERLVVYTTLIEG</sequence>
<feature type="region of interest" description="Disordered" evidence="3">
    <location>
        <begin position="22"/>
        <end position="60"/>
    </location>
</feature>
<dbReference type="Proteomes" id="UP000593626">
    <property type="component" value="Chromosome"/>
</dbReference>
<feature type="active site" description="Proton donor/acceptor" evidence="2">
    <location>
        <position position="123"/>
    </location>
</feature>
<dbReference type="Pfam" id="PF04203">
    <property type="entry name" value="Sortase"/>
    <property type="match status" value="1"/>
</dbReference>
<feature type="signal peptide" evidence="4">
    <location>
        <begin position="1"/>
        <end position="19"/>
    </location>
</feature>
<dbReference type="SUPFAM" id="SSF63817">
    <property type="entry name" value="Sortase"/>
    <property type="match status" value="1"/>
</dbReference>
<dbReference type="PROSITE" id="PS51257">
    <property type="entry name" value="PROKAR_LIPOPROTEIN"/>
    <property type="match status" value="1"/>
</dbReference>
<keyword evidence="1" id="KW-0378">Hydrolase</keyword>
<gene>
    <name evidence="5" type="ORF">G8O30_03660</name>
</gene>
<evidence type="ECO:0000256" key="1">
    <source>
        <dbReference type="ARBA" id="ARBA00022801"/>
    </source>
</evidence>
<dbReference type="GO" id="GO:0016787">
    <property type="term" value="F:hydrolase activity"/>
    <property type="evidence" value="ECO:0007669"/>
    <property type="project" value="UniProtKB-KW"/>
</dbReference>
<name>A0A7S8CE67_9BACI</name>